<accession>A0A2P2QEW1</accession>
<dbReference type="EMBL" id="GGEC01085058">
    <property type="protein sequence ID" value="MBX65542.1"/>
    <property type="molecule type" value="Transcribed_RNA"/>
</dbReference>
<dbReference type="AlphaFoldDB" id="A0A2P2QEW1"/>
<evidence type="ECO:0000313" key="1">
    <source>
        <dbReference type="EMBL" id="MBX65542.1"/>
    </source>
</evidence>
<organism evidence="1">
    <name type="scientific">Rhizophora mucronata</name>
    <name type="common">Asiatic mangrove</name>
    <dbReference type="NCBI Taxonomy" id="61149"/>
    <lineage>
        <taxon>Eukaryota</taxon>
        <taxon>Viridiplantae</taxon>
        <taxon>Streptophyta</taxon>
        <taxon>Embryophyta</taxon>
        <taxon>Tracheophyta</taxon>
        <taxon>Spermatophyta</taxon>
        <taxon>Magnoliopsida</taxon>
        <taxon>eudicotyledons</taxon>
        <taxon>Gunneridae</taxon>
        <taxon>Pentapetalae</taxon>
        <taxon>rosids</taxon>
        <taxon>fabids</taxon>
        <taxon>Malpighiales</taxon>
        <taxon>Rhizophoraceae</taxon>
        <taxon>Rhizophora</taxon>
    </lineage>
</organism>
<proteinExistence type="predicted"/>
<protein>
    <submittedName>
        <fullName evidence="1">BZip</fullName>
    </submittedName>
</protein>
<sequence>MSADLLQNPSFASEMTRKMFRLEKP</sequence>
<name>A0A2P2QEW1_RHIMU</name>
<reference evidence="1" key="1">
    <citation type="submission" date="2018-02" db="EMBL/GenBank/DDBJ databases">
        <title>Rhizophora mucronata_Transcriptome.</title>
        <authorList>
            <person name="Meera S.P."/>
            <person name="Sreeshan A."/>
            <person name="Augustine A."/>
        </authorList>
    </citation>
    <scope>NUCLEOTIDE SEQUENCE</scope>
    <source>
        <tissue evidence="1">Leaf</tissue>
    </source>
</reference>